<reference evidence="2 3" key="1">
    <citation type="journal article" date="2016" name="Sci. Rep.">
        <title>Metabolic traits of an uncultured archaeal lineage -MSBL1- from brine pools of the Red Sea.</title>
        <authorList>
            <person name="Mwirichia R."/>
            <person name="Alam I."/>
            <person name="Rashid M."/>
            <person name="Vinu M."/>
            <person name="Ba-Alawi W."/>
            <person name="Anthony Kamau A."/>
            <person name="Kamanda Ngugi D."/>
            <person name="Goker M."/>
            <person name="Klenk H.P."/>
            <person name="Bajic V."/>
            <person name="Stingl U."/>
        </authorList>
    </citation>
    <scope>NUCLEOTIDE SEQUENCE [LARGE SCALE GENOMIC DNA]</scope>
    <source>
        <strain evidence="2">SCGC-AAA259E19</strain>
    </source>
</reference>
<keyword evidence="3" id="KW-1185">Reference proteome</keyword>
<sequence length="180" mass="20420">MARLKVTKTFERGGDTYEEGKTYIVGDEMAEWAEEKGYGSRPTEKTKGETPKLQVPQSENVWKKLKRRAKSGSDKPPDWNPKKGDWLLGTVNRTGEGENNRFAAIEVSEKAVRAKRRTGEDKHEGVTVEVRSEVLLWEVKDLSDLFDKIRAGSKIAVQYTGEIKTSEGHRAKLYDYAVEQ</sequence>
<accession>A0A133UNA7</accession>
<proteinExistence type="predicted"/>
<evidence type="ECO:0000256" key="1">
    <source>
        <dbReference type="SAM" id="MobiDB-lite"/>
    </source>
</evidence>
<name>A0A133UNA7_9EURY</name>
<dbReference type="Proteomes" id="UP000070284">
    <property type="component" value="Unassembled WGS sequence"/>
</dbReference>
<comment type="caution">
    <text evidence="2">The sequence shown here is derived from an EMBL/GenBank/DDBJ whole genome shotgun (WGS) entry which is preliminary data.</text>
</comment>
<gene>
    <name evidence="2" type="ORF">AKJ65_01320</name>
</gene>
<evidence type="ECO:0000313" key="3">
    <source>
        <dbReference type="Proteomes" id="UP000070284"/>
    </source>
</evidence>
<protein>
    <submittedName>
        <fullName evidence="2">Uncharacterized protein</fullName>
    </submittedName>
</protein>
<evidence type="ECO:0000313" key="2">
    <source>
        <dbReference type="EMBL" id="KXA95653.1"/>
    </source>
</evidence>
<dbReference type="EMBL" id="LHXO01000010">
    <property type="protein sequence ID" value="KXA95653.1"/>
    <property type="molecule type" value="Genomic_DNA"/>
</dbReference>
<feature type="region of interest" description="Disordered" evidence="1">
    <location>
        <begin position="35"/>
        <end position="92"/>
    </location>
</feature>
<feature type="compositionally biased region" description="Basic and acidic residues" evidence="1">
    <location>
        <begin position="71"/>
        <end position="85"/>
    </location>
</feature>
<dbReference type="AlphaFoldDB" id="A0A133UNA7"/>
<feature type="compositionally biased region" description="Basic and acidic residues" evidence="1">
    <location>
        <begin position="35"/>
        <end position="50"/>
    </location>
</feature>
<organism evidence="2 3">
    <name type="scientific">candidate division MSBL1 archaeon SCGC-AAA259E19</name>
    <dbReference type="NCBI Taxonomy" id="1698264"/>
    <lineage>
        <taxon>Archaea</taxon>
        <taxon>Methanobacteriati</taxon>
        <taxon>Methanobacteriota</taxon>
        <taxon>candidate division MSBL1</taxon>
    </lineage>
</organism>